<reference evidence="2 3" key="1">
    <citation type="submission" date="2015-09" db="EMBL/GenBank/DDBJ databases">
        <title>Genome sequence of the marine flavobacterium Croceitalea dokdonensis DOKDO 023 that contains proton- and sodium-pumping rhodopsins.</title>
        <authorList>
            <person name="Kwon S.-K."/>
            <person name="Lee H.K."/>
            <person name="Kwak M.-J."/>
            <person name="Kim J.F."/>
        </authorList>
    </citation>
    <scope>NUCLEOTIDE SEQUENCE [LARGE SCALE GENOMIC DNA]</scope>
    <source>
        <strain evidence="2 3">DOKDO 023</strain>
    </source>
</reference>
<keyword evidence="1" id="KW-0732">Signal</keyword>
<protein>
    <recommendedName>
        <fullName evidence="4">Outer membrane protein beta-barrel domain-containing protein</fullName>
    </recommendedName>
</protein>
<dbReference type="PATRIC" id="fig|1300341.3.peg.705"/>
<dbReference type="Proteomes" id="UP000050280">
    <property type="component" value="Unassembled WGS sequence"/>
</dbReference>
<comment type="caution">
    <text evidence="2">The sequence shown here is derived from an EMBL/GenBank/DDBJ whole genome shotgun (WGS) entry which is preliminary data.</text>
</comment>
<proteinExistence type="predicted"/>
<keyword evidence="3" id="KW-1185">Reference proteome</keyword>
<accession>A0A0P7AZR5</accession>
<evidence type="ECO:0000313" key="2">
    <source>
        <dbReference type="EMBL" id="KPM33808.1"/>
    </source>
</evidence>
<dbReference type="RefSeq" id="WP_241240862.1">
    <property type="nucleotide sequence ID" value="NZ_LDJX01000001.1"/>
</dbReference>
<dbReference type="EMBL" id="LDJX01000001">
    <property type="protein sequence ID" value="KPM33808.1"/>
    <property type="molecule type" value="Genomic_DNA"/>
</dbReference>
<sequence>MKSIKMKTIKKQMVSRMACVAFALVSSITYAQNANPETTTTQRDGFIIEFSVGGGLISLEDSEGIQTFDTSQGTFVLPDLKLGYMLNEKLAITAAMPGNIYEFQDNDRHFGGFIPSLQYWVKDRWWIHGGIGLAIDSPALYDIKDNVNDDWNFGCAVMASTGYEIYKKKNFALNVQSKLVLGRASLEGDAHRDAVIFNIGLGFSWL</sequence>
<gene>
    <name evidence="2" type="ORF">I595_715</name>
</gene>
<feature type="chain" id="PRO_5006135234" description="Outer membrane protein beta-barrel domain-containing protein" evidence="1">
    <location>
        <begin position="32"/>
        <end position="206"/>
    </location>
</feature>
<feature type="signal peptide" evidence="1">
    <location>
        <begin position="1"/>
        <end position="31"/>
    </location>
</feature>
<organism evidence="2 3">
    <name type="scientific">Croceitalea dokdonensis DOKDO 023</name>
    <dbReference type="NCBI Taxonomy" id="1300341"/>
    <lineage>
        <taxon>Bacteria</taxon>
        <taxon>Pseudomonadati</taxon>
        <taxon>Bacteroidota</taxon>
        <taxon>Flavobacteriia</taxon>
        <taxon>Flavobacteriales</taxon>
        <taxon>Flavobacteriaceae</taxon>
        <taxon>Croceitalea</taxon>
    </lineage>
</organism>
<dbReference type="SUPFAM" id="SSF56925">
    <property type="entry name" value="OMPA-like"/>
    <property type="match status" value="1"/>
</dbReference>
<evidence type="ECO:0008006" key="4">
    <source>
        <dbReference type="Google" id="ProtNLM"/>
    </source>
</evidence>
<evidence type="ECO:0000256" key="1">
    <source>
        <dbReference type="SAM" id="SignalP"/>
    </source>
</evidence>
<dbReference type="AlphaFoldDB" id="A0A0P7AZR5"/>
<evidence type="ECO:0000313" key="3">
    <source>
        <dbReference type="Proteomes" id="UP000050280"/>
    </source>
</evidence>
<dbReference type="InterPro" id="IPR011250">
    <property type="entry name" value="OMP/PagP_B-barrel"/>
</dbReference>
<name>A0A0P7AZR5_9FLAO</name>
<dbReference type="STRING" id="1300341.I595_715"/>